<dbReference type="Proteomes" id="UP000242682">
    <property type="component" value="Unassembled WGS sequence"/>
</dbReference>
<dbReference type="EMBL" id="PYAT01000007">
    <property type="protein sequence ID" value="PSL36353.1"/>
    <property type="molecule type" value="Genomic_DNA"/>
</dbReference>
<comment type="caution">
    <text evidence="14">The sequence shown here is derived from an EMBL/GenBank/DDBJ whole genome shotgun (WGS) entry which is preliminary data.</text>
</comment>
<gene>
    <name evidence="14" type="ORF">B0H99_107174</name>
</gene>
<evidence type="ECO:0000256" key="6">
    <source>
        <dbReference type="ARBA" id="ARBA00023136"/>
    </source>
</evidence>
<accession>A0A2P8GQV4</accession>
<dbReference type="Pfam" id="PF13490">
    <property type="entry name" value="zf-HC2"/>
    <property type="match status" value="1"/>
</dbReference>
<sequence length="239" mass="26319">MTKIDCEHVVDYLNGTLTDEDLHAFEEHLKTCADCRQIVELTGELPYLAEPIEPPIGMKARILTNVFEEEVKEKLQSEPKPKPKPATVPVIKPKAKRNWWTPLIAAVLLMSLIGNAYAFLKLSDQQEPETALREVDLQPSEAFNGTGQARLIREDGALDVVVSTAGLEDLQGDEIYQVWLLKEGQPIPAGAFSPNPDGEGAAYFSLKENTEGWDTIAITREPNAGNQSPQGNIVLSSEL</sequence>
<keyword evidence="3" id="KW-1003">Cell membrane</keyword>
<comment type="similarity">
    <text evidence="7">Belongs to the zinc-associated anti-sigma factor (ZAS) superfamily. Anti-sigma-W factor family.</text>
</comment>
<evidence type="ECO:0000256" key="7">
    <source>
        <dbReference type="ARBA" id="ARBA00024353"/>
    </source>
</evidence>
<dbReference type="PANTHER" id="PTHR37461">
    <property type="entry name" value="ANTI-SIGMA-K FACTOR RSKA"/>
    <property type="match status" value="1"/>
</dbReference>
<evidence type="ECO:0000313" key="14">
    <source>
        <dbReference type="EMBL" id="PSL36353.1"/>
    </source>
</evidence>
<dbReference type="OrthoDB" id="150725at2"/>
<dbReference type="GO" id="GO:0006417">
    <property type="term" value="P:regulation of translation"/>
    <property type="evidence" value="ECO:0007669"/>
    <property type="project" value="TreeGrafter"/>
</dbReference>
<evidence type="ECO:0000256" key="3">
    <source>
        <dbReference type="ARBA" id="ARBA00022475"/>
    </source>
</evidence>
<evidence type="ECO:0000256" key="11">
    <source>
        <dbReference type="SAM" id="Phobius"/>
    </source>
</evidence>
<dbReference type="GO" id="GO:0016989">
    <property type="term" value="F:sigma factor antagonist activity"/>
    <property type="evidence" value="ECO:0007669"/>
    <property type="project" value="TreeGrafter"/>
</dbReference>
<protein>
    <recommendedName>
        <fullName evidence="8">Anti-sigma-W factor RsiW</fullName>
    </recommendedName>
    <alternativeName>
        <fullName evidence="10">Regulator of SigK</fullName>
    </alternativeName>
    <alternativeName>
        <fullName evidence="9">Sigma-K anti-sigma factor RskA</fullName>
    </alternativeName>
</protein>
<dbReference type="InterPro" id="IPR027383">
    <property type="entry name" value="Znf_put"/>
</dbReference>
<dbReference type="RefSeq" id="WP_106533710.1">
    <property type="nucleotide sequence ID" value="NZ_PYAT01000007.1"/>
</dbReference>
<feature type="domain" description="Putative zinc-finger" evidence="13">
    <location>
        <begin position="7"/>
        <end position="36"/>
    </location>
</feature>
<evidence type="ECO:0000256" key="4">
    <source>
        <dbReference type="ARBA" id="ARBA00022692"/>
    </source>
</evidence>
<evidence type="ECO:0000256" key="2">
    <source>
        <dbReference type="ARBA" id="ARBA00004236"/>
    </source>
</evidence>
<evidence type="ECO:0000256" key="8">
    <source>
        <dbReference type="ARBA" id="ARBA00024438"/>
    </source>
</evidence>
<keyword evidence="6 11" id="KW-0472">Membrane</keyword>
<organism evidence="14 15">
    <name type="scientific">Planomicrobium soli</name>
    <dbReference type="NCBI Taxonomy" id="1176648"/>
    <lineage>
        <taxon>Bacteria</taxon>
        <taxon>Bacillati</taxon>
        <taxon>Bacillota</taxon>
        <taxon>Bacilli</taxon>
        <taxon>Bacillales</taxon>
        <taxon>Caryophanaceae</taxon>
        <taxon>Planomicrobium</taxon>
    </lineage>
</organism>
<comment type="subcellular location">
    <subcellularLocation>
        <location evidence="2">Cell membrane</location>
    </subcellularLocation>
    <subcellularLocation>
        <location evidence="1">Membrane</location>
        <topology evidence="1">Single-pass membrane protein</topology>
    </subcellularLocation>
</comment>
<evidence type="ECO:0000256" key="10">
    <source>
        <dbReference type="ARBA" id="ARBA00030803"/>
    </source>
</evidence>
<dbReference type="Pfam" id="PF10099">
    <property type="entry name" value="RskA_C"/>
    <property type="match status" value="1"/>
</dbReference>
<evidence type="ECO:0000259" key="12">
    <source>
        <dbReference type="Pfam" id="PF10099"/>
    </source>
</evidence>
<evidence type="ECO:0000259" key="13">
    <source>
        <dbReference type="Pfam" id="PF13490"/>
    </source>
</evidence>
<dbReference type="InterPro" id="IPR051474">
    <property type="entry name" value="Anti-sigma-K/W_factor"/>
</dbReference>
<name>A0A2P8GQV4_9BACL</name>
<keyword evidence="4 11" id="KW-0812">Transmembrane</keyword>
<dbReference type="Gene3D" id="1.10.10.1320">
    <property type="entry name" value="Anti-sigma factor, zinc-finger domain"/>
    <property type="match status" value="1"/>
</dbReference>
<evidence type="ECO:0000256" key="1">
    <source>
        <dbReference type="ARBA" id="ARBA00004167"/>
    </source>
</evidence>
<feature type="transmembrane region" description="Helical" evidence="11">
    <location>
        <begin position="99"/>
        <end position="120"/>
    </location>
</feature>
<keyword evidence="5 11" id="KW-1133">Transmembrane helix</keyword>
<dbReference type="InterPro" id="IPR041916">
    <property type="entry name" value="Anti_sigma_zinc_sf"/>
</dbReference>
<reference evidence="14 15" key="1">
    <citation type="submission" date="2018-03" db="EMBL/GenBank/DDBJ databases">
        <title>Genomic Encyclopedia of Type Strains, Phase III (KMG-III): the genomes of soil and plant-associated and newly described type strains.</title>
        <authorList>
            <person name="Whitman W."/>
        </authorList>
    </citation>
    <scope>NUCLEOTIDE SEQUENCE [LARGE SCALE GENOMIC DNA]</scope>
    <source>
        <strain evidence="14 15">CGMCC 1.12259</strain>
    </source>
</reference>
<dbReference type="PANTHER" id="PTHR37461:SF1">
    <property type="entry name" value="ANTI-SIGMA-K FACTOR RSKA"/>
    <property type="match status" value="1"/>
</dbReference>
<evidence type="ECO:0000256" key="5">
    <source>
        <dbReference type="ARBA" id="ARBA00022989"/>
    </source>
</evidence>
<evidence type="ECO:0000313" key="15">
    <source>
        <dbReference type="Proteomes" id="UP000242682"/>
    </source>
</evidence>
<dbReference type="InterPro" id="IPR018764">
    <property type="entry name" value="RskA_C"/>
</dbReference>
<dbReference type="AlphaFoldDB" id="A0A2P8GQV4"/>
<dbReference type="GO" id="GO:0005886">
    <property type="term" value="C:plasma membrane"/>
    <property type="evidence" value="ECO:0007669"/>
    <property type="project" value="UniProtKB-SubCell"/>
</dbReference>
<keyword evidence="15" id="KW-1185">Reference proteome</keyword>
<feature type="domain" description="Anti-sigma K factor RskA C-terminal" evidence="12">
    <location>
        <begin position="104"/>
        <end position="231"/>
    </location>
</feature>
<evidence type="ECO:0000256" key="9">
    <source>
        <dbReference type="ARBA" id="ARBA00029829"/>
    </source>
</evidence>
<proteinExistence type="inferred from homology"/>